<dbReference type="Proteomes" id="UP000288892">
    <property type="component" value="Unassembled WGS sequence"/>
</dbReference>
<reference evidence="1 2" key="1">
    <citation type="submission" date="2017-01" db="EMBL/GenBank/DDBJ databases">
        <title>The cable genome- insights into the physiology and evolution of filamentous bacteria capable of sulfide oxidation via long distance electron transfer.</title>
        <authorList>
            <person name="Schreiber L."/>
            <person name="Bjerg J.T."/>
            <person name="Boggild A."/>
            <person name="Van De Vossenberg J."/>
            <person name="Meysman F."/>
            <person name="Nielsen L.P."/>
            <person name="Schramm A."/>
            <person name="Kjeldsen K.U."/>
        </authorList>
    </citation>
    <scope>NUCLEOTIDE SEQUENCE [LARGE SCALE GENOMIC DNA]</scope>
    <source>
        <strain evidence="1">A5</strain>
    </source>
</reference>
<keyword evidence="2" id="KW-1185">Reference proteome</keyword>
<name>A0A444JH79_9BACT</name>
<sequence length="89" mass="10454">MPTISMFYGIIIYMYYFDNKEHQTPHIHANYAEHDAVISIPEGDVLKGEMPNKKLKLIKAWIEIHQEDLTADWKLAVEGQQPYKIKPLR</sequence>
<organism evidence="1 2">
    <name type="scientific">Candidatus Electrothrix marina</name>
    <dbReference type="NCBI Taxonomy" id="1859130"/>
    <lineage>
        <taxon>Bacteria</taxon>
        <taxon>Pseudomonadati</taxon>
        <taxon>Thermodesulfobacteriota</taxon>
        <taxon>Desulfobulbia</taxon>
        <taxon>Desulfobulbales</taxon>
        <taxon>Desulfobulbaceae</taxon>
        <taxon>Candidatus Electrothrix</taxon>
    </lineage>
</organism>
<evidence type="ECO:0008006" key="3">
    <source>
        <dbReference type="Google" id="ProtNLM"/>
    </source>
</evidence>
<accession>A0A444JH79</accession>
<comment type="caution">
    <text evidence="1">The sequence shown here is derived from an EMBL/GenBank/DDBJ whole genome shotgun (WGS) entry which is preliminary data.</text>
</comment>
<dbReference type="InterPro" id="IPR025427">
    <property type="entry name" value="DUF4160"/>
</dbReference>
<evidence type="ECO:0000313" key="2">
    <source>
        <dbReference type="Proteomes" id="UP000288892"/>
    </source>
</evidence>
<dbReference type="Pfam" id="PF13711">
    <property type="entry name" value="DUF4160"/>
    <property type="match status" value="1"/>
</dbReference>
<gene>
    <name evidence="1" type="ORF">VU01_10096</name>
</gene>
<protein>
    <recommendedName>
        <fullName evidence="3">DUF4160 domain-containing protein</fullName>
    </recommendedName>
</protein>
<dbReference type="EMBL" id="MTKS01000009">
    <property type="protein sequence ID" value="RWX52471.1"/>
    <property type="molecule type" value="Genomic_DNA"/>
</dbReference>
<dbReference type="AlphaFoldDB" id="A0A444JH79"/>
<proteinExistence type="predicted"/>
<evidence type="ECO:0000313" key="1">
    <source>
        <dbReference type="EMBL" id="RWX52471.1"/>
    </source>
</evidence>